<proteinExistence type="predicted"/>
<evidence type="ECO:0008006" key="3">
    <source>
        <dbReference type="Google" id="ProtNLM"/>
    </source>
</evidence>
<dbReference type="Proteomes" id="UP000541810">
    <property type="component" value="Unassembled WGS sequence"/>
</dbReference>
<evidence type="ECO:0000313" key="2">
    <source>
        <dbReference type="Proteomes" id="UP000541810"/>
    </source>
</evidence>
<sequence length="458" mass="52703">MGRPAVVFDRLHSGFALTRNTLQADRGTAALWVCPLDDITSQAQHPQHREHNPGYDHYIFLSDLEQPIDARPAQFALYLHTWWHPVFMAKWARGDYQSLFWSHDRGAIAIANHMRLHRDRWQHLACSWDRTRGLYKIYVNGVLVGTEDKSYEGVIPNQPAGPVAYGGAPRTAYGEVSFYDDVLADDQVHALAHDGSYPLDPELYRETKKEHAHGEPAEFTPPDLNADGWSSQLELPLTRDEDLLAFYHQGCNNGTSVSENGLRVTTPELGNYYDAPKPPWGDQTRMYLWTRQTFEGDLYVTFEFELHRHGGLALLMTQAAGMHGEDFIHTYHPRVDGSMSMVCWEDVRNYHWEYMREMCDIRNDVATHAMLKNPWYKPMSYLATQDQWELGRTYRLHYLQRGNHILGAIDNVKVIDAVDTSWDNNGPVLRNGAVALRCMMRTDMTFRNLAIYNRSEDA</sequence>
<dbReference type="InterPro" id="IPR015305">
    <property type="entry name" value="DUF1961"/>
</dbReference>
<accession>A0A7X0H6E6</accession>
<dbReference type="Pfam" id="PF13385">
    <property type="entry name" value="Laminin_G_3"/>
    <property type="match status" value="1"/>
</dbReference>
<name>A0A7X0H6E6_9BACT</name>
<dbReference type="Gene3D" id="2.60.120.200">
    <property type="match status" value="2"/>
</dbReference>
<comment type="caution">
    <text evidence="1">The sequence shown here is derived from an EMBL/GenBank/DDBJ whole genome shotgun (WGS) entry which is preliminary data.</text>
</comment>
<protein>
    <recommendedName>
        <fullName evidence="3">Concanavalin A-like lectin/glucanases superfamily protein</fullName>
    </recommendedName>
</protein>
<organism evidence="1 2">
    <name type="scientific">Algisphaera agarilytica</name>
    <dbReference type="NCBI Taxonomy" id="1385975"/>
    <lineage>
        <taxon>Bacteria</taxon>
        <taxon>Pseudomonadati</taxon>
        <taxon>Planctomycetota</taxon>
        <taxon>Phycisphaerae</taxon>
        <taxon>Phycisphaerales</taxon>
        <taxon>Phycisphaeraceae</taxon>
        <taxon>Algisphaera</taxon>
    </lineage>
</organism>
<keyword evidence="2" id="KW-1185">Reference proteome</keyword>
<dbReference type="SUPFAM" id="SSF49899">
    <property type="entry name" value="Concanavalin A-like lectins/glucanases"/>
    <property type="match status" value="2"/>
</dbReference>
<dbReference type="Pfam" id="PF09224">
    <property type="entry name" value="DUF1961"/>
    <property type="match status" value="1"/>
</dbReference>
<evidence type="ECO:0000313" key="1">
    <source>
        <dbReference type="EMBL" id="MBB6430137.1"/>
    </source>
</evidence>
<dbReference type="RefSeq" id="WP_184677674.1">
    <property type="nucleotide sequence ID" value="NZ_JACHGY010000001.1"/>
</dbReference>
<dbReference type="EMBL" id="JACHGY010000001">
    <property type="protein sequence ID" value="MBB6430137.1"/>
    <property type="molecule type" value="Genomic_DNA"/>
</dbReference>
<dbReference type="AlphaFoldDB" id="A0A7X0H6E6"/>
<dbReference type="InterPro" id="IPR013320">
    <property type="entry name" value="ConA-like_dom_sf"/>
</dbReference>
<reference evidence="1 2" key="1">
    <citation type="submission" date="2020-08" db="EMBL/GenBank/DDBJ databases">
        <title>Genomic Encyclopedia of Type Strains, Phase IV (KMG-IV): sequencing the most valuable type-strain genomes for metagenomic binning, comparative biology and taxonomic classification.</title>
        <authorList>
            <person name="Goeker M."/>
        </authorList>
    </citation>
    <scope>NUCLEOTIDE SEQUENCE [LARGE SCALE GENOMIC DNA]</scope>
    <source>
        <strain evidence="1 2">DSM 103725</strain>
    </source>
</reference>
<gene>
    <name evidence="1" type="ORF">HNQ40_001943</name>
</gene>